<dbReference type="Proteomes" id="UP000054567">
    <property type="component" value="Unassembled WGS sequence"/>
</dbReference>
<accession>A0A0J6FIH5</accession>
<dbReference type="VEuPathDB" id="FungiDB:CPAG_05511"/>
<evidence type="ECO:0000313" key="2">
    <source>
        <dbReference type="Proteomes" id="UP000054567"/>
    </source>
</evidence>
<evidence type="ECO:0000313" key="1">
    <source>
        <dbReference type="EMBL" id="KMM69190.1"/>
    </source>
</evidence>
<dbReference type="EMBL" id="DS268111">
    <property type="protein sequence ID" value="KMM69190.1"/>
    <property type="molecule type" value="Genomic_DNA"/>
</dbReference>
<reference evidence="2" key="3">
    <citation type="journal article" date="2010" name="Genome Res.">
        <title>Population genomic sequencing of Coccidioides fungi reveals recent hybridization and transposon control.</title>
        <authorList>
            <person name="Neafsey D.E."/>
            <person name="Barker B.M."/>
            <person name="Sharpton T.J."/>
            <person name="Stajich J.E."/>
            <person name="Park D.J."/>
            <person name="Whiston E."/>
            <person name="Hung C.-Y."/>
            <person name="McMahan C."/>
            <person name="White J."/>
            <person name="Sykes S."/>
            <person name="Heiman D."/>
            <person name="Young S."/>
            <person name="Zeng Q."/>
            <person name="Abouelleil A."/>
            <person name="Aftuck L."/>
            <person name="Bessette D."/>
            <person name="Brown A."/>
            <person name="FitzGerald M."/>
            <person name="Lui A."/>
            <person name="Macdonald J.P."/>
            <person name="Priest M."/>
            <person name="Orbach M.J."/>
            <person name="Galgiani J.N."/>
            <person name="Kirkland T.N."/>
            <person name="Cole G.T."/>
            <person name="Birren B.W."/>
            <person name="Henn M.R."/>
            <person name="Taylor J.W."/>
            <person name="Rounsley S.D."/>
        </authorList>
    </citation>
    <scope>NUCLEOTIDE SEQUENCE [LARGE SCALE GENOMIC DNA]</scope>
    <source>
        <strain evidence="2">RMSCC 3488</strain>
    </source>
</reference>
<proteinExistence type="predicted"/>
<reference evidence="2" key="2">
    <citation type="journal article" date="2009" name="Genome Res.">
        <title>Comparative genomic analyses of the human fungal pathogens Coccidioides and their relatives.</title>
        <authorList>
            <person name="Sharpton T.J."/>
            <person name="Stajich J.E."/>
            <person name="Rounsley S.D."/>
            <person name="Gardner M.J."/>
            <person name="Wortman J.R."/>
            <person name="Jordar V.S."/>
            <person name="Maiti R."/>
            <person name="Kodira C.D."/>
            <person name="Neafsey D.E."/>
            <person name="Zeng Q."/>
            <person name="Hung C.-Y."/>
            <person name="McMahan C."/>
            <person name="Muszewska A."/>
            <person name="Grynberg M."/>
            <person name="Mandel M.A."/>
            <person name="Kellner E.M."/>
            <person name="Barker B.M."/>
            <person name="Galgiani J.N."/>
            <person name="Orbach M.J."/>
            <person name="Kirkland T.N."/>
            <person name="Cole G.T."/>
            <person name="Henn M.R."/>
            <person name="Birren B.W."/>
            <person name="Taylor J.W."/>
        </authorList>
    </citation>
    <scope>NUCLEOTIDE SEQUENCE [LARGE SCALE GENOMIC DNA]</scope>
    <source>
        <strain evidence="2">RMSCC 3488</strain>
    </source>
</reference>
<reference evidence="1 2" key="1">
    <citation type="submission" date="2007-06" db="EMBL/GenBank/DDBJ databases">
        <title>The Genome Sequence of Coccidioides posadasii RMSCC_3488.</title>
        <authorList>
            <consortium name="Coccidioides Genome Resources Consortium"/>
            <consortium name="The Broad Institute Genome Sequencing Platform"/>
            <person name="Henn M.R."/>
            <person name="Sykes S."/>
            <person name="Young S."/>
            <person name="Jaffe D."/>
            <person name="Berlin A."/>
            <person name="Alvarez P."/>
            <person name="Butler J."/>
            <person name="Gnerre S."/>
            <person name="Grabherr M."/>
            <person name="Mauceli E."/>
            <person name="Brockman W."/>
            <person name="Kodira C."/>
            <person name="Alvarado L."/>
            <person name="Zeng Q."/>
            <person name="Crawford M."/>
            <person name="Antoine C."/>
            <person name="Devon K."/>
            <person name="Galgiani J."/>
            <person name="Orsborn K."/>
            <person name="Lewis M.L."/>
            <person name="Nusbaum C."/>
            <person name="Galagan J."/>
            <person name="Birren B."/>
        </authorList>
    </citation>
    <scope>NUCLEOTIDE SEQUENCE [LARGE SCALE GENOMIC DNA]</scope>
    <source>
        <strain evidence="1 2">RMSCC 3488</strain>
    </source>
</reference>
<dbReference type="AlphaFoldDB" id="A0A0J6FIH5"/>
<organism evidence="1 2">
    <name type="scientific">Coccidioides posadasii RMSCC 3488</name>
    <dbReference type="NCBI Taxonomy" id="454284"/>
    <lineage>
        <taxon>Eukaryota</taxon>
        <taxon>Fungi</taxon>
        <taxon>Dikarya</taxon>
        <taxon>Ascomycota</taxon>
        <taxon>Pezizomycotina</taxon>
        <taxon>Eurotiomycetes</taxon>
        <taxon>Eurotiomycetidae</taxon>
        <taxon>Onygenales</taxon>
        <taxon>Onygenaceae</taxon>
        <taxon>Coccidioides</taxon>
    </lineage>
</organism>
<protein>
    <submittedName>
        <fullName evidence="1">Uncharacterized protein</fullName>
    </submittedName>
</protein>
<gene>
    <name evidence="1" type="ORF">CPAG_05511</name>
</gene>
<sequence>MAEYRTKWIGAKSDSLLVHFIRPEGWSLEVEAHGGVNLTPSMILIAPYDQSRAISPSIQKTNLLLLRTHR</sequence>
<name>A0A0J6FIH5_COCPO</name>